<dbReference type="Proteomes" id="UP001066276">
    <property type="component" value="Chromosome 2_1"/>
</dbReference>
<name>A0AAV7VNY8_PLEWA</name>
<organism evidence="2 3">
    <name type="scientific">Pleurodeles waltl</name>
    <name type="common">Iberian ribbed newt</name>
    <dbReference type="NCBI Taxonomy" id="8319"/>
    <lineage>
        <taxon>Eukaryota</taxon>
        <taxon>Metazoa</taxon>
        <taxon>Chordata</taxon>
        <taxon>Craniata</taxon>
        <taxon>Vertebrata</taxon>
        <taxon>Euteleostomi</taxon>
        <taxon>Amphibia</taxon>
        <taxon>Batrachia</taxon>
        <taxon>Caudata</taxon>
        <taxon>Salamandroidea</taxon>
        <taxon>Salamandridae</taxon>
        <taxon>Pleurodelinae</taxon>
        <taxon>Pleurodeles</taxon>
    </lineage>
</organism>
<dbReference type="AlphaFoldDB" id="A0AAV7VNY8"/>
<keyword evidence="3" id="KW-1185">Reference proteome</keyword>
<accession>A0AAV7VNY8</accession>
<protein>
    <submittedName>
        <fullName evidence="2">Uncharacterized protein</fullName>
    </submittedName>
</protein>
<gene>
    <name evidence="2" type="ORF">NDU88_007162</name>
</gene>
<proteinExistence type="predicted"/>
<evidence type="ECO:0000313" key="3">
    <source>
        <dbReference type="Proteomes" id="UP001066276"/>
    </source>
</evidence>
<reference evidence="2" key="1">
    <citation type="journal article" date="2022" name="bioRxiv">
        <title>Sequencing and chromosome-scale assembly of the giantPleurodeles waltlgenome.</title>
        <authorList>
            <person name="Brown T."/>
            <person name="Elewa A."/>
            <person name="Iarovenko S."/>
            <person name="Subramanian E."/>
            <person name="Araus A.J."/>
            <person name="Petzold A."/>
            <person name="Susuki M."/>
            <person name="Suzuki K.-i.T."/>
            <person name="Hayashi T."/>
            <person name="Toyoda A."/>
            <person name="Oliveira C."/>
            <person name="Osipova E."/>
            <person name="Leigh N.D."/>
            <person name="Simon A."/>
            <person name="Yun M.H."/>
        </authorList>
    </citation>
    <scope>NUCLEOTIDE SEQUENCE</scope>
    <source>
        <strain evidence="2">20211129_DDA</strain>
        <tissue evidence="2">Liver</tissue>
    </source>
</reference>
<evidence type="ECO:0000313" key="2">
    <source>
        <dbReference type="EMBL" id="KAJ1203375.1"/>
    </source>
</evidence>
<feature type="region of interest" description="Disordered" evidence="1">
    <location>
        <begin position="1"/>
        <end position="30"/>
    </location>
</feature>
<feature type="compositionally biased region" description="Polar residues" evidence="1">
    <location>
        <begin position="15"/>
        <end position="26"/>
    </location>
</feature>
<dbReference type="EMBL" id="JANPWB010000003">
    <property type="protein sequence ID" value="KAJ1203375.1"/>
    <property type="molecule type" value="Genomic_DNA"/>
</dbReference>
<sequence>MAHPSIGNETDPAASGQSEPTDSLQRSPAFPSYKLSYTQESLLRSINPSLMEATNALTWQSERLTKQMDMLQVTGLTMADIATKIDKIKEANKRSKPTQGCLCPSVVDKLAALPSVPAILDAELKAINNT</sequence>
<evidence type="ECO:0000256" key="1">
    <source>
        <dbReference type="SAM" id="MobiDB-lite"/>
    </source>
</evidence>
<comment type="caution">
    <text evidence="2">The sequence shown here is derived from an EMBL/GenBank/DDBJ whole genome shotgun (WGS) entry which is preliminary data.</text>
</comment>